<keyword evidence="1" id="KW-0732">Signal</keyword>
<gene>
    <name evidence="2" type="primary">Necator_chrX.g25394</name>
    <name evidence="2" type="ORF">RB195_025228</name>
</gene>
<evidence type="ECO:0000256" key="1">
    <source>
        <dbReference type="SAM" id="SignalP"/>
    </source>
</evidence>
<dbReference type="EMBL" id="JAVFWL010000006">
    <property type="protein sequence ID" value="KAK6765201.1"/>
    <property type="molecule type" value="Genomic_DNA"/>
</dbReference>
<evidence type="ECO:0000313" key="2">
    <source>
        <dbReference type="EMBL" id="KAK6765201.1"/>
    </source>
</evidence>
<keyword evidence="3" id="KW-1185">Reference proteome</keyword>
<comment type="caution">
    <text evidence="2">The sequence shown here is derived from an EMBL/GenBank/DDBJ whole genome shotgun (WGS) entry which is preliminary data.</text>
</comment>
<reference evidence="2 3" key="1">
    <citation type="submission" date="2023-08" db="EMBL/GenBank/DDBJ databases">
        <title>A Necator americanus chromosomal reference genome.</title>
        <authorList>
            <person name="Ilik V."/>
            <person name="Petrzelkova K.J."/>
            <person name="Pardy F."/>
            <person name="Fuh T."/>
            <person name="Niatou-Singa F.S."/>
            <person name="Gouil Q."/>
            <person name="Baker L."/>
            <person name="Ritchie M.E."/>
            <person name="Jex A.R."/>
            <person name="Gazzola D."/>
            <person name="Li H."/>
            <person name="Toshio Fujiwara R."/>
            <person name="Zhan B."/>
            <person name="Aroian R.V."/>
            <person name="Pafco B."/>
            <person name="Schwarz E.M."/>
        </authorList>
    </citation>
    <scope>NUCLEOTIDE SEQUENCE [LARGE SCALE GENOMIC DNA]</scope>
    <source>
        <strain evidence="2 3">Aroian</strain>
        <tissue evidence="2">Whole animal</tissue>
    </source>
</reference>
<evidence type="ECO:0000313" key="3">
    <source>
        <dbReference type="Proteomes" id="UP001303046"/>
    </source>
</evidence>
<protein>
    <submittedName>
        <fullName evidence="2">Uncharacterized protein</fullName>
    </submittedName>
</protein>
<accession>A0ABR1ERD5</accession>
<feature type="chain" id="PRO_5045402853" evidence="1">
    <location>
        <begin position="20"/>
        <end position="119"/>
    </location>
</feature>
<sequence length="119" mass="13192">MAGRLSFGLVTLTVGFTLAEVPVLHIYSGHIPIEHVTGNVPIRQFVVGQPYTFEIFMENVLQQDYIVDTCSLNGRTFIDANGPRRDQEDAFVMCGGGQSLLVETALYAKTHRCFIARSI</sequence>
<feature type="signal peptide" evidence="1">
    <location>
        <begin position="1"/>
        <end position="19"/>
    </location>
</feature>
<proteinExistence type="predicted"/>
<dbReference type="Proteomes" id="UP001303046">
    <property type="component" value="Unassembled WGS sequence"/>
</dbReference>
<organism evidence="2 3">
    <name type="scientific">Necator americanus</name>
    <name type="common">Human hookworm</name>
    <dbReference type="NCBI Taxonomy" id="51031"/>
    <lineage>
        <taxon>Eukaryota</taxon>
        <taxon>Metazoa</taxon>
        <taxon>Ecdysozoa</taxon>
        <taxon>Nematoda</taxon>
        <taxon>Chromadorea</taxon>
        <taxon>Rhabditida</taxon>
        <taxon>Rhabditina</taxon>
        <taxon>Rhabditomorpha</taxon>
        <taxon>Strongyloidea</taxon>
        <taxon>Ancylostomatidae</taxon>
        <taxon>Bunostominae</taxon>
        <taxon>Necator</taxon>
    </lineage>
</organism>
<name>A0ABR1ERD5_NECAM</name>